<feature type="transmembrane region" description="Helical" evidence="7">
    <location>
        <begin position="84"/>
        <end position="106"/>
    </location>
</feature>
<dbReference type="GO" id="GO:0055085">
    <property type="term" value="P:transmembrane transport"/>
    <property type="evidence" value="ECO:0007669"/>
    <property type="project" value="InterPro"/>
</dbReference>
<accession>A0A402BE98</accession>
<dbReference type="GO" id="GO:0005886">
    <property type="term" value="C:plasma membrane"/>
    <property type="evidence" value="ECO:0007669"/>
    <property type="project" value="UniProtKB-SubCell"/>
</dbReference>
<evidence type="ECO:0000313" key="10">
    <source>
        <dbReference type="Proteomes" id="UP000287171"/>
    </source>
</evidence>
<feature type="transmembrane region" description="Helical" evidence="7">
    <location>
        <begin position="118"/>
        <end position="135"/>
    </location>
</feature>
<dbReference type="RefSeq" id="WP_126629817.1">
    <property type="nucleotide sequence ID" value="NZ_BIFT01000002.1"/>
</dbReference>
<dbReference type="EMBL" id="BIFT01000002">
    <property type="protein sequence ID" value="GCE29577.1"/>
    <property type="molecule type" value="Genomic_DNA"/>
</dbReference>
<keyword evidence="3" id="KW-1003">Cell membrane</keyword>
<evidence type="ECO:0000256" key="5">
    <source>
        <dbReference type="ARBA" id="ARBA00022989"/>
    </source>
</evidence>
<comment type="similarity">
    <text evidence="7">Belongs to the binding-protein-dependent transport system permease family.</text>
</comment>
<evidence type="ECO:0000256" key="2">
    <source>
        <dbReference type="ARBA" id="ARBA00022448"/>
    </source>
</evidence>
<evidence type="ECO:0000256" key="3">
    <source>
        <dbReference type="ARBA" id="ARBA00022475"/>
    </source>
</evidence>
<dbReference type="SUPFAM" id="SSF161098">
    <property type="entry name" value="MetI-like"/>
    <property type="match status" value="1"/>
</dbReference>
<evidence type="ECO:0000259" key="8">
    <source>
        <dbReference type="PROSITE" id="PS50928"/>
    </source>
</evidence>
<evidence type="ECO:0000313" key="9">
    <source>
        <dbReference type="EMBL" id="GCE29577.1"/>
    </source>
</evidence>
<feature type="transmembrane region" description="Helical" evidence="7">
    <location>
        <begin position="155"/>
        <end position="173"/>
    </location>
</feature>
<dbReference type="InterPro" id="IPR035906">
    <property type="entry name" value="MetI-like_sf"/>
</dbReference>
<evidence type="ECO:0000256" key="4">
    <source>
        <dbReference type="ARBA" id="ARBA00022692"/>
    </source>
</evidence>
<feature type="transmembrane region" description="Helical" evidence="7">
    <location>
        <begin position="21"/>
        <end position="44"/>
    </location>
</feature>
<feature type="transmembrane region" description="Helical" evidence="7">
    <location>
        <begin position="251"/>
        <end position="272"/>
    </location>
</feature>
<comment type="caution">
    <text evidence="9">The sequence shown here is derived from an EMBL/GenBank/DDBJ whole genome shotgun (WGS) entry which is preliminary data.</text>
</comment>
<feature type="transmembrane region" description="Helical" evidence="7">
    <location>
        <begin position="218"/>
        <end position="239"/>
    </location>
</feature>
<dbReference type="PANTHER" id="PTHR30193">
    <property type="entry name" value="ABC TRANSPORTER PERMEASE PROTEIN"/>
    <property type="match status" value="1"/>
</dbReference>
<organism evidence="9 10">
    <name type="scientific">Dictyobacter alpinus</name>
    <dbReference type="NCBI Taxonomy" id="2014873"/>
    <lineage>
        <taxon>Bacteria</taxon>
        <taxon>Bacillati</taxon>
        <taxon>Chloroflexota</taxon>
        <taxon>Ktedonobacteria</taxon>
        <taxon>Ktedonobacterales</taxon>
        <taxon>Dictyobacteraceae</taxon>
        <taxon>Dictyobacter</taxon>
    </lineage>
</organism>
<feature type="transmembrane region" description="Helical" evidence="7">
    <location>
        <begin position="284"/>
        <end position="301"/>
    </location>
</feature>
<dbReference type="OrthoDB" id="9804439at2"/>
<feature type="transmembrane region" description="Helical" evidence="7">
    <location>
        <begin position="180"/>
        <end position="198"/>
    </location>
</feature>
<dbReference type="AlphaFoldDB" id="A0A402BE98"/>
<keyword evidence="5 7" id="KW-1133">Transmembrane helix</keyword>
<sequence length="314" mass="34718">MQIPLSTKAKAIRKKDVRNNLAFLSLVGPLVLGLILFVYLPIIWGLSLSFYQARYSVTPTTFVGLQNYVDLLQDQDFLNSLGTFTIFAAFIVPITLIGALLLALLVNTIHVARGFFRTVFFIPSACSVVVAAMIWRDSLFLGTTQGFANIVLDRFHIAPIVWIGSMGIPWHWVVLISCRLWLGLGYNMILFLAGLQQIPPSLYEAAYVDGAKPGWSTFWNITFPLLRNTTAIVISLNLIAAFQAFDEFYNILGGTYGGANLNLAKSPLIYLFKVAFSDQDYGKGAAGAFILAAIIVIFTVVQTRFYGFGDTEVK</sequence>
<dbReference type="CDD" id="cd06261">
    <property type="entry name" value="TM_PBP2"/>
    <property type="match status" value="1"/>
</dbReference>
<keyword evidence="4 7" id="KW-0812">Transmembrane</keyword>
<dbReference type="PANTHER" id="PTHR30193:SF37">
    <property type="entry name" value="INNER MEMBRANE ABC TRANSPORTER PERMEASE PROTEIN YCJO"/>
    <property type="match status" value="1"/>
</dbReference>
<dbReference type="InterPro" id="IPR000515">
    <property type="entry name" value="MetI-like"/>
</dbReference>
<protein>
    <submittedName>
        <fullName evidence="9">Sugar ABC transporter permease</fullName>
    </submittedName>
</protein>
<comment type="subcellular location">
    <subcellularLocation>
        <location evidence="1 7">Cell membrane</location>
        <topology evidence="1 7">Multi-pass membrane protein</topology>
    </subcellularLocation>
</comment>
<dbReference type="Gene3D" id="1.10.3720.10">
    <property type="entry name" value="MetI-like"/>
    <property type="match status" value="1"/>
</dbReference>
<dbReference type="Pfam" id="PF00528">
    <property type="entry name" value="BPD_transp_1"/>
    <property type="match status" value="1"/>
</dbReference>
<evidence type="ECO:0000256" key="1">
    <source>
        <dbReference type="ARBA" id="ARBA00004651"/>
    </source>
</evidence>
<dbReference type="PROSITE" id="PS50928">
    <property type="entry name" value="ABC_TM1"/>
    <property type="match status" value="1"/>
</dbReference>
<reference evidence="10" key="1">
    <citation type="submission" date="2018-12" db="EMBL/GenBank/DDBJ databases">
        <title>Tengunoibacter tsumagoiensis gen. nov., sp. nov., Dictyobacter kobayashii sp. nov., D. alpinus sp. nov., and D. joshuensis sp. nov. and description of Dictyobacteraceae fam. nov. within the order Ktedonobacterales isolated from Tengu-no-mugimeshi.</title>
        <authorList>
            <person name="Wang C.M."/>
            <person name="Zheng Y."/>
            <person name="Sakai Y."/>
            <person name="Toyoda A."/>
            <person name="Minakuchi Y."/>
            <person name="Abe K."/>
            <person name="Yokota A."/>
            <person name="Yabe S."/>
        </authorList>
    </citation>
    <scope>NUCLEOTIDE SEQUENCE [LARGE SCALE GENOMIC DNA]</scope>
    <source>
        <strain evidence="10">Uno16</strain>
    </source>
</reference>
<feature type="domain" description="ABC transmembrane type-1" evidence="8">
    <location>
        <begin position="81"/>
        <end position="302"/>
    </location>
</feature>
<proteinExistence type="inferred from homology"/>
<name>A0A402BE98_9CHLR</name>
<evidence type="ECO:0000256" key="7">
    <source>
        <dbReference type="RuleBase" id="RU363032"/>
    </source>
</evidence>
<keyword evidence="6 7" id="KW-0472">Membrane</keyword>
<evidence type="ECO:0000256" key="6">
    <source>
        <dbReference type="ARBA" id="ARBA00023136"/>
    </source>
</evidence>
<dbReference type="InterPro" id="IPR051393">
    <property type="entry name" value="ABC_transporter_permease"/>
</dbReference>
<keyword evidence="10" id="KW-1185">Reference proteome</keyword>
<keyword evidence="2 7" id="KW-0813">Transport</keyword>
<dbReference type="Proteomes" id="UP000287171">
    <property type="component" value="Unassembled WGS sequence"/>
</dbReference>
<gene>
    <name evidence="9" type="ORF">KDA_50610</name>
</gene>